<dbReference type="PANTHER" id="PTHR43272:SF33">
    <property type="entry name" value="AMP-BINDING DOMAIN-CONTAINING PROTEIN-RELATED"/>
    <property type="match status" value="1"/>
</dbReference>
<accession>A0AB34ISQ8</accession>
<dbReference type="InterPro" id="IPR042099">
    <property type="entry name" value="ANL_N_sf"/>
</dbReference>
<evidence type="ECO:0000256" key="2">
    <source>
        <dbReference type="ARBA" id="ARBA00022553"/>
    </source>
</evidence>
<feature type="region of interest" description="Disordered" evidence="8">
    <location>
        <begin position="364"/>
        <end position="402"/>
    </location>
</feature>
<keyword evidence="6" id="KW-0862">Zinc</keyword>
<dbReference type="GO" id="GO:0004467">
    <property type="term" value="F:long-chain fatty acid-CoA ligase activity"/>
    <property type="evidence" value="ECO:0007669"/>
    <property type="project" value="TreeGrafter"/>
</dbReference>
<evidence type="ECO:0000256" key="4">
    <source>
        <dbReference type="ARBA" id="ARBA00022741"/>
    </source>
</evidence>
<evidence type="ECO:0000256" key="3">
    <source>
        <dbReference type="ARBA" id="ARBA00022723"/>
    </source>
</evidence>
<keyword evidence="5" id="KW-0863">Zinc-finger</keyword>
<organism evidence="10 11">
    <name type="scientific">Prymnesium parvum</name>
    <name type="common">Toxic golden alga</name>
    <dbReference type="NCBI Taxonomy" id="97485"/>
    <lineage>
        <taxon>Eukaryota</taxon>
        <taxon>Haptista</taxon>
        <taxon>Haptophyta</taxon>
        <taxon>Prymnesiophyceae</taxon>
        <taxon>Prymnesiales</taxon>
        <taxon>Prymnesiaceae</taxon>
        <taxon>Prymnesium</taxon>
    </lineage>
</organism>
<dbReference type="Proteomes" id="UP001515480">
    <property type="component" value="Unassembled WGS sequence"/>
</dbReference>
<dbReference type="InterPro" id="IPR013120">
    <property type="entry name" value="FAR_NAD-bd"/>
</dbReference>
<dbReference type="SUPFAM" id="SSF57850">
    <property type="entry name" value="RING/U-box"/>
    <property type="match status" value="1"/>
</dbReference>
<dbReference type="GO" id="GO:0005524">
    <property type="term" value="F:ATP binding"/>
    <property type="evidence" value="ECO:0007669"/>
    <property type="project" value="UniProtKB-KW"/>
</dbReference>
<dbReference type="InterPro" id="IPR000873">
    <property type="entry name" value="AMP-dep_synth/lig_dom"/>
</dbReference>
<dbReference type="EMBL" id="JBGBPQ010000020">
    <property type="protein sequence ID" value="KAL1504527.1"/>
    <property type="molecule type" value="Genomic_DNA"/>
</dbReference>
<dbReference type="SMART" id="SM00291">
    <property type="entry name" value="ZnF_ZZ"/>
    <property type="match status" value="1"/>
</dbReference>
<keyword evidence="2" id="KW-0597">Phosphoprotein</keyword>
<feature type="compositionally biased region" description="Basic and acidic residues" evidence="8">
    <location>
        <begin position="364"/>
        <end position="387"/>
    </location>
</feature>
<keyword evidence="11" id="KW-1185">Reference proteome</keyword>
<feature type="region of interest" description="Disordered" evidence="8">
    <location>
        <begin position="629"/>
        <end position="650"/>
    </location>
</feature>
<dbReference type="Pfam" id="PF07993">
    <property type="entry name" value="NAD_binding_4"/>
    <property type="match status" value="1"/>
</dbReference>
<dbReference type="CDD" id="cd02249">
    <property type="entry name" value="ZZ"/>
    <property type="match status" value="1"/>
</dbReference>
<comment type="caution">
    <text evidence="10">The sequence shown here is derived from an EMBL/GenBank/DDBJ whole genome shotgun (WGS) entry which is preliminary data.</text>
</comment>
<dbReference type="InterPro" id="IPR036291">
    <property type="entry name" value="NAD(P)-bd_dom_sf"/>
</dbReference>
<evidence type="ECO:0000256" key="5">
    <source>
        <dbReference type="ARBA" id="ARBA00022771"/>
    </source>
</evidence>
<evidence type="ECO:0000259" key="9">
    <source>
        <dbReference type="SMART" id="SM00291"/>
    </source>
</evidence>
<name>A0AB34ISQ8_PRYPA</name>
<dbReference type="PROSITE" id="PS00455">
    <property type="entry name" value="AMP_BINDING"/>
    <property type="match status" value="1"/>
</dbReference>
<feature type="compositionally biased region" description="Pro residues" evidence="8">
    <location>
        <begin position="637"/>
        <end position="646"/>
    </location>
</feature>
<keyword evidence="1" id="KW-0596">Phosphopantetheine</keyword>
<evidence type="ECO:0000256" key="6">
    <source>
        <dbReference type="ARBA" id="ARBA00022833"/>
    </source>
</evidence>
<gene>
    <name evidence="10" type="ORF">AB1Y20_010929</name>
</gene>
<dbReference type="PANTHER" id="PTHR43272">
    <property type="entry name" value="LONG-CHAIN-FATTY-ACID--COA LIGASE"/>
    <property type="match status" value="1"/>
</dbReference>
<evidence type="ECO:0000256" key="7">
    <source>
        <dbReference type="ARBA" id="ARBA00022840"/>
    </source>
</evidence>
<dbReference type="Gene3D" id="3.40.50.720">
    <property type="entry name" value="NAD(P)-binding Rossmann-like Domain"/>
    <property type="match status" value="1"/>
</dbReference>
<dbReference type="InterPro" id="IPR020845">
    <property type="entry name" value="AMP-binding_CS"/>
</dbReference>
<sequence length="1191" mass="128036">MVPEFGLLDLPDDSRDFPAFERGLAECEVVGFECDACGTSLGALTTRYHCWQCDDFDLCAACHRQRIHSHHRASRERGSDAATRAMVPGRSTRETLANAFRLFGSRPLLGRRDGGDAFEWISYTQTRRMAERARQRLAREGVGAGAMLGLCAPPSVAWWAVEFGCALGEVCVAPLPHESSAPRLAAMLAALPAVRAVVCADAEAAQLADAVRALGGRRVRLLRLREVAAEAEARPAGGREARLRPSLPLARRRRRPPRPERVHTVIFTSGSTGEPRGVLISDGAWNADVTKASRLPSPLVRLGLCSLAHAMDRLNGWTTLVNGGRWAISQLERVMSDLPLVRPTVLSGPPALWEMVYEAAVAEGRRRGEEGRRGGEEGRRGGEEGRGEGQASEAPAAGRVRGGEAEVGAWVREVLGGRVTHVSSGGAPTRARVLSALKQWLPGVSVSVSYGTTQCGMIATGTSSVLSPLPGVEVRLVPLSYGSEVWVRTATMCSAYTDGAPPLTEDGWYRTGDVATPCGGVRFQLVERCSELIKRSDGKWCCPAQIEAKLADHPLVQSLVRHVCIFADSRGDCLLAVVLPHPHLEPPEPSAVLAAFASAAKQSQLHASEARPCPHHRSILRLRRTHLTTRTHGNTSRPPPASPPQPLHQQRHCTTFSTSAVPVGVHVSSGPWSVSSGHLTPSLKLSRHGVKHAHAAALRSLEEAHAEASAATGRRILALLRGHGLEPHEETAGALSSIAAVRLAQLISAEFDTQARAAERVPALLLLQAKDPLAAAAHFLRTRLPSHAAPPPVDWAAESFLPADICTQSSDDTFAAPPHVLLTGATGFLGRFVLLELLSRTPPSVKVYCLVREPTAAAATAALLAAAGGGLPQARVVALPADVSLPHFGLPHEAYLELRGAVGHVVHCAARVHLLARYGELAGANVRGTLHVLRFVALPPARRLCHISSSSVLLPDGRDVIPLHQLDRCCGYVQTKVVAELLVREAHRRGVAVCVARMARLAGHSRTGESNRADFVSLLLCGMIESGCAPRARSEQKVCFDMLPVDYVASAVVQLALRQGHANEESPKVHLPVLHLSNCLRPLRLDWMLQRVAAAGFKLQAVELDPWRQMIRRSKSLQLFADALDVGIPSDCVMVGEGTVCDLHSVDEQDAQITEAVFDRYLDFFCRCGMITTTKENSPNVCTARAAQAEN</sequence>
<reference evidence="10 11" key="1">
    <citation type="journal article" date="2024" name="Science">
        <title>Giant polyketide synthase enzymes in the biosynthesis of giant marine polyether toxins.</title>
        <authorList>
            <person name="Fallon T.R."/>
            <person name="Shende V.V."/>
            <person name="Wierzbicki I.H."/>
            <person name="Pendleton A.L."/>
            <person name="Watervoot N.F."/>
            <person name="Auber R.P."/>
            <person name="Gonzalez D.J."/>
            <person name="Wisecaver J.H."/>
            <person name="Moore B.S."/>
        </authorList>
    </citation>
    <scope>NUCLEOTIDE SEQUENCE [LARGE SCALE GENOMIC DNA]</scope>
    <source>
        <strain evidence="10 11">12B1</strain>
    </source>
</reference>
<dbReference type="Pfam" id="PF00501">
    <property type="entry name" value="AMP-binding"/>
    <property type="match status" value="1"/>
</dbReference>
<protein>
    <recommendedName>
        <fullName evidence="9">ZZ-type domain-containing protein</fullName>
    </recommendedName>
</protein>
<dbReference type="InterPro" id="IPR043145">
    <property type="entry name" value="Znf_ZZ_sf"/>
</dbReference>
<keyword evidence="7" id="KW-0067">ATP-binding</keyword>
<keyword evidence="3" id="KW-0479">Metal-binding</keyword>
<dbReference type="Gene3D" id="3.30.60.90">
    <property type="match status" value="1"/>
</dbReference>
<dbReference type="SUPFAM" id="SSF51735">
    <property type="entry name" value="NAD(P)-binding Rossmann-fold domains"/>
    <property type="match status" value="1"/>
</dbReference>
<dbReference type="GO" id="GO:0008270">
    <property type="term" value="F:zinc ion binding"/>
    <property type="evidence" value="ECO:0007669"/>
    <property type="project" value="UniProtKB-KW"/>
</dbReference>
<dbReference type="Pfam" id="PF00569">
    <property type="entry name" value="ZZ"/>
    <property type="match status" value="1"/>
</dbReference>
<proteinExistence type="predicted"/>
<dbReference type="Gene3D" id="3.40.50.12780">
    <property type="entry name" value="N-terminal domain of ligase-like"/>
    <property type="match status" value="1"/>
</dbReference>
<dbReference type="AlphaFoldDB" id="A0AB34ISQ8"/>
<evidence type="ECO:0000313" key="10">
    <source>
        <dbReference type="EMBL" id="KAL1504527.1"/>
    </source>
</evidence>
<dbReference type="GO" id="GO:0016020">
    <property type="term" value="C:membrane"/>
    <property type="evidence" value="ECO:0007669"/>
    <property type="project" value="TreeGrafter"/>
</dbReference>
<dbReference type="InterPro" id="IPR000433">
    <property type="entry name" value="Znf_ZZ"/>
</dbReference>
<evidence type="ECO:0000256" key="1">
    <source>
        <dbReference type="ARBA" id="ARBA00022450"/>
    </source>
</evidence>
<dbReference type="SUPFAM" id="SSF56801">
    <property type="entry name" value="Acetyl-CoA synthetase-like"/>
    <property type="match status" value="1"/>
</dbReference>
<evidence type="ECO:0000313" key="11">
    <source>
        <dbReference type="Proteomes" id="UP001515480"/>
    </source>
</evidence>
<evidence type="ECO:0000256" key="8">
    <source>
        <dbReference type="SAM" id="MobiDB-lite"/>
    </source>
</evidence>
<feature type="domain" description="ZZ-type" evidence="9">
    <location>
        <begin position="28"/>
        <end position="73"/>
    </location>
</feature>
<keyword evidence="4" id="KW-0547">Nucleotide-binding</keyword>